<comment type="function">
    <text evidence="10">Part of the ABC transporter FtsEX involved in asymmetric cellular division facilitating the initiation of sporulation.</text>
</comment>
<dbReference type="Gene3D" id="3.30.70.3040">
    <property type="match status" value="1"/>
</dbReference>
<gene>
    <name evidence="14" type="ORF">IAD15_04215</name>
</gene>
<evidence type="ECO:0000256" key="7">
    <source>
        <dbReference type="ARBA" id="ARBA00022989"/>
    </source>
</evidence>
<dbReference type="InterPro" id="IPR003838">
    <property type="entry name" value="ABC3_permease_C"/>
</dbReference>
<accession>A0A9D1L010</accession>
<evidence type="ECO:0000256" key="5">
    <source>
        <dbReference type="ARBA" id="ARBA00022618"/>
    </source>
</evidence>
<proteinExistence type="inferred from homology"/>
<evidence type="ECO:0000256" key="1">
    <source>
        <dbReference type="ARBA" id="ARBA00004651"/>
    </source>
</evidence>
<feature type="transmembrane region" description="Helical" evidence="11">
    <location>
        <begin position="179"/>
        <end position="200"/>
    </location>
</feature>
<organism evidence="14 15">
    <name type="scientific">Candidatus Fimiplasma intestinipullorum</name>
    <dbReference type="NCBI Taxonomy" id="2840825"/>
    <lineage>
        <taxon>Bacteria</taxon>
        <taxon>Bacillati</taxon>
        <taxon>Bacillota</taxon>
        <taxon>Clostridia</taxon>
        <taxon>Eubacteriales</taxon>
        <taxon>Candidatus Fimiplasma</taxon>
    </lineage>
</organism>
<dbReference type="PANTHER" id="PTHR47755">
    <property type="entry name" value="CELL DIVISION PROTEIN FTSX"/>
    <property type="match status" value="1"/>
</dbReference>
<evidence type="ECO:0000313" key="14">
    <source>
        <dbReference type="EMBL" id="HIU13255.1"/>
    </source>
</evidence>
<feature type="transmembrane region" description="Helical" evidence="11">
    <location>
        <begin position="221"/>
        <end position="250"/>
    </location>
</feature>
<keyword evidence="7 11" id="KW-1133">Transmembrane helix</keyword>
<protein>
    <recommendedName>
        <fullName evidence="3 10">Cell division protein FtsX</fullName>
    </recommendedName>
</protein>
<dbReference type="InterPro" id="IPR058204">
    <property type="entry name" value="FtsX_firmicutes-type"/>
</dbReference>
<dbReference type="PIRSF" id="PIRSF003097">
    <property type="entry name" value="FtsX"/>
    <property type="match status" value="1"/>
</dbReference>
<evidence type="ECO:0000256" key="9">
    <source>
        <dbReference type="ARBA" id="ARBA00023306"/>
    </source>
</evidence>
<comment type="subcellular location">
    <subcellularLocation>
        <location evidence="1">Cell membrane</location>
        <topology evidence="1">Multi-pass membrane protein</topology>
    </subcellularLocation>
</comment>
<evidence type="ECO:0000256" key="3">
    <source>
        <dbReference type="ARBA" id="ARBA00021907"/>
    </source>
</evidence>
<evidence type="ECO:0000256" key="2">
    <source>
        <dbReference type="ARBA" id="ARBA00007379"/>
    </source>
</evidence>
<keyword evidence="6 11" id="KW-0812">Transmembrane</keyword>
<feature type="transmembrane region" description="Helical" evidence="11">
    <location>
        <begin position="274"/>
        <end position="298"/>
    </location>
</feature>
<dbReference type="GO" id="GO:0005886">
    <property type="term" value="C:plasma membrane"/>
    <property type="evidence" value="ECO:0007669"/>
    <property type="project" value="UniProtKB-SubCell"/>
</dbReference>
<dbReference type="Pfam" id="PF02687">
    <property type="entry name" value="FtsX"/>
    <property type="match status" value="1"/>
</dbReference>
<dbReference type="Pfam" id="PF18075">
    <property type="entry name" value="FtsX_ECD"/>
    <property type="match status" value="1"/>
</dbReference>
<dbReference type="InterPro" id="IPR040690">
    <property type="entry name" value="FtsX_ECD"/>
</dbReference>
<dbReference type="EMBL" id="DVMJ01000034">
    <property type="protein sequence ID" value="HIU13255.1"/>
    <property type="molecule type" value="Genomic_DNA"/>
</dbReference>
<dbReference type="GO" id="GO:0051301">
    <property type="term" value="P:cell division"/>
    <property type="evidence" value="ECO:0007669"/>
    <property type="project" value="UniProtKB-KW"/>
</dbReference>
<feature type="transmembrane region" description="Helical" evidence="11">
    <location>
        <begin position="31"/>
        <end position="54"/>
    </location>
</feature>
<reference evidence="14" key="2">
    <citation type="journal article" date="2021" name="PeerJ">
        <title>Extensive microbial diversity within the chicken gut microbiome revealed by metagenomics and culture.</title>
        <authorList>
            <person name="Gilroy R."/>
            <person name="Ravi A."/>
            <person name="Getino M."/>
            <person name="Pursley I."/>
            <person name="Horton D.L."/>
            <person name="Alikhan N.F."/>
            <person name="Baker D."/>
            <person name="Gharbi K."/>
            <person name="Hall N."/>
            <person name="Watson M."/>
            <person name="Adriaenssens E.M."/>
            <person name="Foster-Nyarko E."/>
            <person name="Jarju S."/>
            <person name="Secka A."/>
            <person name="Antonio M."/>
            <person name="Oren A."/>
            <person name="Chaudhuri R.R."/>
            <person name="La Ragione R."/>
            <person name="Hildebrand F."/>
            <person name="Pallen M.J."/>
        </authorList>
    </citation>
    <scope>NUCLEOTIDE SEQUENCE</scope>
    <source>
        <strain evidence="14">CHK195-11698</strain>
    </source>
</reference>
<sequence>MIREIFSCIRNFPRHIGTALKNIWRNGVMSISSIFAVTITLIIIGVIGVIAINIQDMTMNVESSLTIHVQMEREATQEEVDATYAALQNLEHVASVTYSDKESELQKLIDGMGEDGEIFAEYQGEDNPLGDAFIIEAEDGQYLETIASQIENMERVNRVNYGGESTTSLVSGLETVRNIGSVFIIGLTVIALFMIANTIKITITSRSTEISIMRMVGASNWYIRIPFMLEGIMIGLIGSIVPILILYYGYNALYNASDGMFISNMLLLRDPYPFVFQFGAFLAILGSSVGLVGSFMSVRKFLKF</sequence>
<reference evidence="14" key="1">
    <citation type="submission" date="2020-10" db="EMBL/GenBank/DDBJ databases">
        <authorList>
            <person name="Gilroy R."/>
        </authorList>
    </citation>
    <scope>NUCLEOTIDE SEQUENCE</scope>
    <source>
        <strain evidence="14">CHK195-11698</strain>
    </source>
</reference>
<evidence type="ECO:0000256" key="11">
    <source>
        <dbReference type="SAM" id="Phobius"/>
    </source>
</evidence>
<feature type="domain" description="ABC3 transporter permease C-terminal" evidence="12">
    <location>
        <begin position="182"/>
        <end position="291"/>
    </location>
</feature>
<dbReference type="AlphaFoldDB" id="A0A9D1L010"/>
<comment type="caution">
    <text evidence="14">The sequence shown here is derived from an EMBL/GenBank/DDBJ whole genome shotgun (WGS) entry which is preliminary data.</text>
</comment>
<name>A0A9D1L010_9FIRM</name>
<evidence type="ECO:0000313" key="15">
    <source>
        <dbReference type="Proteomes" id="UP000824175"/>
    </source>
</evidence>
<keyword evidence="9 10" id="KW-0131">Cell cycle</keyword>
<dbReference type="InterPro" id="IPR004513">
    <property type="entry name" value="FtsX"/>
</dbReference>
<evidence type="ECO:0000259" key="13">
    <source>
        <dbReference type="Pfam" id="PF18075"/>
    </source>
</evidence>
<keyword evidence="5 10" id="KW-0132">Cell division</keyword>
<dbReference type="Proteomes" id="UP000824175">
    <property type="component" value="Unassembled WGS sequence"/>
</dbReference>
<evidence type="ECO:0000259" key="12">
    <source>
        <dbReference type="Pfam" id="PF02687"/>
    </source>
</evidence>
<feature type="domain" description="FtsX extracellular" evidence="13">
    <location>
        <begin position="66"/>
        <end position="159"/>
    </location>
</feature>
<keyword evidence="8 10" id="KW-0472">Membrane</keyword>
<evidence type="ECO:0000256" key="6">
    <source>
        <dbReference type="ARBA" id="ARBA00022692"/>
    </source>
</evidence>
<comment type="similarity">
    <text evidence="2 10">Belongs to the ABC-4 integral membrane protein family. FtsX subfamily.</text>
</comment>
<keyword evidence="4 10" id="KW-1003">Cell membrane</keyword>
<evidence type="ECO:0000256" key="10">
    <source>
        <dbReference type="PIRNR" id="PIRNR003097"/>
    </source>
</evidence>
<evidence type="ECO:0000256" key="8">
    <source>
        <dbReference type="ARBA" id="ARBA00023136"/>
    </source>
</evidence>
<dbReference type="PANTHER" id="PTHR47755:SF1">
    <property type="entry name" value="CELL DIVISION PROTEIN FTSX"/>
    <property type="match status" value="1"/>
</dbReference>
<dbReference type="NCBIfam" id="NF038347">
    <property type="entry name" value="FtsX_Gpos"/>
    <property type="match status" value="1"/>
</dbReference>
<evidence type="ECO:0000256" key="4">
    <source>
        <dbReference type="ARBA" id="ARBA00022475"/>
    </source>
</evidence>